<sequence>MSLIQPLAKPWANFRHHPEKVQQMQLLQQHQQQLLRQQGKQQGARNKKRGGTGAGERECAYLQLACSSDKRVYVIDLEVFLNEETDPMHKLPRLLGEIFFNPSICKLAYNWKEESAYLRTLFPLLKDRRHHIDNLLDLYHIWVVPNPNPQLPNQNSSNTSNKWITAWYCGGGQPIFPTRMSQPKFKNVSGLLFKVMGRFLKRISKLGWDAWVVKPLPACLQQDLAMSALCLLDMFTVLDRDGQRMEREETAQFMIHAATK</sequence>
<keyword evidence="3" id="KW-1185">Reference proteome</keyword>
<reference evidence="2" key="1">
    <citation type="journal article" date="2020" name="Fungal Divers.">
        <title>Resolving the Mortierellaceae phylogeny through synthesis of multi-gene phylogenetics and phylogenomics.</title>
        <authorList>
            <person name="Vandepol N."/>
            <person name="Liber J."/>
            <person name="Desiro A."/>
            <person name="Na H."/>
            <person name="Kennedy M."/>
            <person name="Barry K."/>
            <person name="Grigoriev I.V."/>
            <person name="Miller A.N."/>
            <person name="O'Donnell K."/>
            <person name="Stajich J.E."/>
            <person name="Bonito G."/>
        </authorList>
    </citation>
    <scope>NUCLEOTIDE SEQUENCE</scope>
    <source>
        <strain evidence="2">NRRL 2591</strain>
    </source>
</reference>
<evidence type="ECO:0000313" key="3">
    <source>
        <dbReference type="Proteomes" id="UP000723463"/>
    </source>
</evidence>
<dbReference type="InterPro" id="IPR036397">
    <property type="entry name" value="RNaseH_sf"/>
</dbReference>
<accession>A0A9P6FC92</accession>
<dbReference type="Proteomes" id="UP000723463">
    <property type="component" value="Unassembled WGS sequence"/>
</dbReference>
<dbReference type="GO" id="GO:0003676">
    <property type="term" value="F:nucleic acid binding"/>
    <property type="evidence" value="ECO:0007669"/>
    <property type="project" value="InterPro"/>
</dbReference>
<name>A0A9P6FC92_9FUNG</name>
<dbReference type="EMBL" id="JAAAXW010000050">
    <property type="protein sequence ID" value="KAF9546844.1"/>
    <property type="molecule type" value="Genomic_DNA"/>
</dbReference>
<feature type="compositionally biased region" description="Low complexity" evidence="1">
    <location>
        <begin position="32"/>
        <end position="42"/>
    </location>
</feature>
<dbReference type="AlphaFoldDB" id="A0A9P6FC92"/>
<gene>
    <name evidence="2" type="ORF">EC957_009295</name>
</gene>
<dbReference type="SUPFAM" id="SSF53098">
    <property type="entry name" value="Ribonuclease H-like"/>
    <property type="match status" value="1"/>
</dbReference>
<protein>
    <submittedName>
        <fullName evidence="2">Uncharacterized protein</fullName>
    </submittedName>
</protein>
<evidence type="ECO:0000256" key="1">
    <source>
        <dbReference type="SAM" id="MobiDB-lite"/>
    </source>
</evidence>
<feature type="region of interest" description="Disordered" evidence="1">
    <location>
        <begin position="32"/>
        <end position="53"/>
    </location>
</feature>
<dbReference type="Gene3D" id="3.30.420.10">
    <property type="entry name" value="Ribonuclease H-like superfamily/Ribonuclease H"/>
    <property type="match status" value="1"/>
</dbReference>
<comment type="caution">
    <text evidence="2">The sequence shown here is derived from an EMBL/GenBank/DDBJ whole genome shotgun (WGS) entry which is preliminary data.</text>
</comment>
<dbReference type="InterPro" id="IPR012337">
    <property type="entry name" value="RNaseH-like_sf"/>
</dbReference>
<evidence type="ECO:0000313" key="2">
    <source>
        <dbReference type="EMBL" id="KAF9546844.1"/>
    </source>
</evidence>
<organism evidence="2 3">
    <name type="scientific">Mortierella hygrophila</name>
    <dbReference type="NCBI Taxonomy" id="979708"/>
    <lineage>
        <taxon>Eukaryota</taxon>
        <taxon>Fungi</taxon>
        <taxon>Fungi incertae sedis</taxon>
        <taxon>Mucoromycota</taxon>
        <taxon>Mortierellomycotina</taxon>
        <taxon>Mortierellomycetes</taxon>
        <taxon>Mortierellales</taxon>
        <taxon>Mortierellaceae</taxon>
        <taxon>Mortierella</taxon>
    </lineage>
</organism>
<proteinExistence type="predicted"/>